<comment type="caution">
    <text evidence="2">The sequence shown here is derived from an EMBL/GenBank/DDBJ whole genome shotgun (WGS) entry which is preliminary data.</text>
</comment>
<gene>
    <name evidence="2" type="ORF">ACFOX3_00635</name>
</gene>
<dbReference type="PANTHER" id="PTHR12461">
    <property type="entry name" value="HYPOXIA-INDUCIBLE FACTOR 1 ALPHA INHIBITOR-RELATED"/>
    <property type="match status" value="1"/>
</dbReference>
<accession>A0ABV8UYN3</accession>
<dbReference type="Pfam" id="PF13621">
    <property type="entry name" value="Cupin_8"/>
    <property type="match status" value="1"/>
</dbReference>
<dbReference type="PANTHER" id="PTHR12461:SF105">
    <property type="entry name" value="HYPOXIA-INDUCIBLE FACTOR 1-ALPHA INHIBITOR"/>
    <property type="match status" value="1"/>
</dbReference>
<protein>
    <submittedName>
        <fullName evidence="2">Cupin-like domain-containing protein</fullName>
    </submittedName>
</protein>
<dbReference type="InterPro" id="IPR003347">
    <property type="entry name" value="JmjC_dom"/>
</dbReference>
<evidence type="ECO:0000259" key="1">
    <source>
        <dbReference type="PROSITE" id="PS51184"/>
    </source>
</evidence>
<dbReference type="EMBL" id="JBHSCX010000001">
    <property type="protein sequence ID" value="MFC4360781.1"/>
    <property type="molecule type" value="Genomic_DNA"/>
</dbReference>
<proteinExistence type="predicted"/>
<dbReference type="SMART" id="SM00558">
    <property type="entry name" value="JmjC"/>
    <property type="match status" value="1"/>
</dbReference>
<dbReference type="SUPFAM" id="SSF51197">
    <property type="entry name" value="Clavaminate synthase-like"/>
    <property type="match status" value="1"/>
</dbReference>
<evidence type="ECO:0000313" key="3">
    <source>
        <dbReference type="Proteomes" id="UP001595840"/>
    </source>
</evidence>
<keyword evidence="3" id="KW-1185">Reference proteome</keyword>
<organism evidence="2 3">
    <name type="scientific">Simiduia curdlanivorans</name>
    <dbReference type="NCBI Taxonomy" id="1492769"/>
    <lineage>
        <taxon>Bacteria</taxon>
        <taxon>Pseudomonadati</taxon>
        <taxon>Pseudomonadota</taxon>
        <taxon>Gammaproteobacteria</taxon>
        <taxon>Cellvibrionales</taxon>
        <taxon>Cellvibrionaceae</taxon>
        <taxon>Simiduia</taxon>
    </lineage>
</organism>
<feature type="domain" description="JmjC" evidence="1">
    <location>
        <begin position="109"/>
        <end position="272"/>
    </location>
</feature>
<evidence type="ECO:0000313" key="2">
    <source>
        <dbReference type="EMBL" id="MFC4360781.1"/>
    </source>
</evidence>
<dbReference type="RefSeq" id="WP_290264612.1">
    <property type="nucleotide sequence ID" value="NZ_JAUFQG010000006.1"/>
</dbReference>
<name>A0ABV8UYN3_9GAMM</name>
<reference evidence="3" key="1">
    <citation type="journal article" date="2019" name="Int. J. Syst. Evol. Microbiol.">
        <title>The Global Catalogue of Microorganisms (GCM) 10K type strain sequencing project: providing services to taxonomists for standard genome sequencing and annotation.</title>
        <authorList>
            <consortium name="The Broad Institute Genomics Platform"/>
            <consortium name="The Broad Institute Genome Sequencing Center for Infectious Disease"/>
            <person name="Wu L."/>
            <person name="Ma J."/>
        </authorList>
    </citation>
    <scope>NUCLEOTIDE SEQUENCE [LARGE SCALE GENOMIC DNA]</scope>
    <source>
        <strain evidence="3">CECT 8570</strain>
    </source>
</reference>
<dbReference type="InterPro" id="IPR041667">
    <property type="entry name" value="Cupin_8"/>
</dbReference>
<sequence length="337" mass="37583">MTYPEFIPSVETMTVAQVEDILPLLKNRIQPLLLKGAVEHWAIVEAGRQGQLSNYLSQFDSGKPGVVFRMDKKHEGRVFYNENFSGFNFARDQALLVDALKLLESHPLDGSGYYVGSSSIPYYFPGLTEKLDLGVGAIEPLISLWFGNKTRIAAHFDLPDNLACVVAGRRRFTLFPPEQVSNLYVGPLDFTPAGQAISLVDFYHPDPVQFPNYDQALNSALVANMEAGDVLFVPSMWWHQVEGLDKVNMLINFWWRATPAWSGLPQDAISLALLSIGSLPKAQREAWGHIFQHFVVNREQATAHIPPGKRGILTDLNAQSAVQLMAGLMSRLQKFLT</sequence>
<dbReference type="PROSITE" id="PS51184">
    <property type="entry name" value="JMJC"/>
    <property type="match status" value="1"/>
</dbReference>
<dbReference type="InterPro" id="IPR014710">
    <property type="entry name" value="RmlC-like_jellyroll"/>
</dbReference>
<dbReference type="Proteomes" id="UP001595840">
    <property type="component" value="Unassembled WGS sequence"/>
</dbReference>
<dbReference type="Gene3D" id="2.60.120.10">
    <property type="entry name" value="Jelly Rolls"/>
    <property type="match status" value="1"/>
</dbReference>